<sequence>MPDLRSPTFRTEPKPFSAAQNALTVQGVFMRGRRW</sequence>
<comment type="caution">
    <text evidence="1">The sequence shown here is derived from an EMBL/GenBank/DDBJ whole genome shotgun (WGS) entry which is preliminary data.</text>
</comment>
<evidence type="ECO:0000313" key="2">
    <source>
        <dbReference type="Proteomes" id="UP000050396"/>
    </source>
</evidence>
<dbReference type="EMBL" id="LJQZ01000271">
    <property type="protein sequence ID" value="KPY10288.1"/>
    <property type="molecule type" value="Genomic_DNA"/>
</dbReference>
<accession>A0A0N8SBL0</accession>
<reference evidence="1 2" key="1">
    <citation type="submission" date="2015-09" db="EMBL/GenBank/DDBJ databases">
        <title>Genome announcement of multiple Pseudomonas syringae strains.</title>
        <authorList>
            <person name="Thakur S."/>
            <person name="Wang P.W."/>
            <person name="Gong Y."/>
            <person name="Weir B.S."/>
            <person name="Guttman D.S."/>
        </authorList>
    </citation>
    <scope>NUCLEOTIDE SEQUENCE [LARGE SCALE GENOMIC DNA]</scope>
    <source>
        <strain evidence="1 2">ICMP2740</strain>
    </source>
</reference>
<gene>
    <name evidence="1" type="ORF">ALO55_04650</name>
</gene>
<evidence type="ECO:0000313" key="1">
    <source>
        <dbReference type="EMBL" id="KPY10288.1"/>
    </source>
</evidence>
<name>A0A0N8SBL0_PSESH</name>
<organism evidence="1 2">
    <name type="scientific">Pseudomonas savastanoi pv. phaseolicola</name>
    <name type="common">Pseudomonas syringae pv. phaseolicola</name>
    <dbReference type="NCBI Taxonomy" id="319"/>
    <lineage>
        <taxon>Bacteria</taxon>
        <taxon>Pseudomonadati</taxon>
        <taxon>Pseudomonadota</taxon>
        <taxon>Gammaproteobacteria</taxon>
        <taxon>Pseudomonadales</taxon>
        <taxon>Pseudomonadaceae</taxon>
        <taxon>Pseudomonas</taxon>
    </lineage>
</organism>
<dbReference type="Proteomes" id="UP000050396">
    <property type="component" value="Unassembled WGS sequence"/>
</dbReference>
<proteinExistence type="predicted"/>
<dbReference type="AlphaFoldDB" id="A0A0N8SBL0"/>
<protein>
    <submittedName>
        <fullName evidence="1">Uncharacterized protein</fullName>
    </submittedName>
</protein>